<dbReference type="InterPro" id="IPR017896">
    <property type="entry name" value="4Fe4S_Fe-S-bd"/>
</dbReference>
<keyword evidence="1" id="KW-0479">Metal-binding</keyword>
<dbReference type="EMBL" id="GL377714">
    <property type="protein sequence ID" value="EFJ05786.1"/>
    <property type="molecule type" value="Genomic_DNA"/>
</dbReference>
<evidence type="ECO:0008006" key="8">
    <source>
        <dbReference type="Google" id="ProtNLM"/>
    </source>
</evidence>
<dbReference type="PANTHER" id="PTHR44579:SF2">
    <property type="entry name" value="OS01G0730500 PROTEIN"/>
    <property type="match status" value="1"/>
</dbReference>
<dbReference type="SUPFAM" id="SSF46565">
    <property type="entry name" value="Chaperone J-domain"/>
    <property type="match status" value="1"/>
</dbReference>
<dbReference type="FunCoup" id="D8TBZ5">
    <property type="interactions" value="424"/>
</dbReference>
<dbReference type="AlphaFoldDB" id="D8TBZ5"/>
<proteinExistence type="predicted"/>
<dbReference type="PANTHER" id="PTHR44579">
    <property type="entry name" value="OS01G0730500 PROTEIN"/>
    <property type="match status" value="1"/>
</dbReference>
<dbReference type="Gramene" id="EFJ05786">
    <property type="protein sequence ID" value="EFJ05786"/>
    <property type="gene ID" value="SELMODRAFT_136585"/>
</dbReference>
<dbReference type="PROSITE" id="PS51379">
    <property type="entry name" value="4FE4S_FER_2"/>
    <property type="match status" value="1"/>
</dbReference>
<feature type="domain" description="4Fe-4S ferredoxin-type" evidence="5">
    <location>
        <begin position="74"/>
        <end position="104"/>
    </location>
</feature>
<dbReference type="GO" id="GO:0005506">
    <property type="term" value="F:iron ion binding"/>
    <property type="evidence" value="ECO:0007669"/>
    <property type="project" value="InterPro"/>
</dbReference>
<evidence type="ECO:0000259" key="4">
    <source>
        <dbReference type="PROSITE" id="PS50076"/>
    </source>
</evidence>
<name>D8TBZ5_SELML</name>
<dbReference type="CDD" id="cd06257">
    <property type="entry name" value="DnaJ"/>
    <property type="match status" value="1"/>
</dbReference>
<dbReference type="KEGG" id="smo:SELMODRAFT_136585"/>
<dbReference type="HOGENOM" id="CLU_057020_0_0_1"/>
<dbReference type="InterPro" id="IPR036869">
    <property type="entry name" value="J_dom_sf"/>
</dbReference>
<feature type="non-terminal residue" evidence="6">
    <location>
        <position position="1"/>
    </location>
</feature>
<organism evidence="7">
    <name type="scientific">Selaginella moellendorffii</name>
    <name type="common">Spikemoss</name>
    <dbReference type="NCBI Taxonomy" id="88036"/>
    <lineage>
        <taxon>Eukaryota</taxon>
        <taxon>Viridiplantae</taxon>
        <taxon>Streptophyta</taxon>
        <taxon>Embryophyta</taxon>
        <taxon>Tracheophyta</taxon>
        <taxon>Lycopodiopsida</taxon>
        <taxon>Selaginellales</taxon>
        <taxon>Selaginellaceae</taxon>
        <taxon>Selaginella</taxon>
    </lineage>
</organism>
<dbReference type="PRINTS" id="PR00352">
    <property type="entry name" value="3FE4SFRDOXIN"/>
</dbReference>
<evidence type="ECO:0000313" key="7">
    <source>
        <dbReference type="Proteomes" id="UP000001514"/>
    </source>
</evidence>
<dbReference type="InParanoid" id="D8TBZ5"/>
<dbReference type="Gene3D" id="1.10.287.110">
    <property type="entry name" value="DnaJ domain"/>
    <property type="match status" value="1"/>
</dbReference>
<dbReference type="Pfam" id="PF13370">
    <property type="entry name" value="Fer4_13"/>
    <property type="match status" value="1"/>
</dbReference>
<dbReference type="GO" id="GO:0009055">
    <property type="term" value="F:electron transfer activity"/>
    <property type="evidence" value="ECO:0007669"/>
    <property type="project" value="InterPro"/>
</dbReference>
<dbReference type="InterPro" id="IPR001080">
    <property type="entry name" value="3Fe4S_ferredoxin"/>
</dbReference>
<evidence type="ECO:0000256" key="2">
    <source>
        <dbReference type="ARBA" id="ARBA00023004"/>
    </source>
</evidence>
<reference evidence="6 7" key="1">
    <citation type="journal article" date="2011" name="Science">
        <title>The Selaginella genome identifies genetic changes associated with the evolution of vascular plants.</title>
        <authorList>
            <person name="Banks J.A."/>
            <person name="Nishiyama T."/>
            <person name="Hasebe M."/>
            <person name="Bowman J.L."/>
            <person name="Gribskov M."/>
            <person name="dePamphilis C."/>
            <person name="Albert V.A."/>
            <person name="Aono N."/>
            <person name="Aoyama T."/>
            <person name="Ambrose B.A."/>
            <person name="Ashton N.W."/>
            <person name="Axtell M.J."/>
            <person name="Barker E."/>
            <person name="Barker M.S."/>
            <person name="Bennetzen J.L."/>
            <person name="Bonawitz N.D."/>
            <person name="Chapple C."/>
            <person name="Cheng C."/>
            <person name="Correa L.G."/>
            <person name="Dacre M."/>
            <person name="DeBarry J."/>
            <person name="Dreyer I."/>
            <person name="Elias M."/>
            <person name="Engstrom E.M."/>
            <person name="Estelle M."/>
            <person name="Feng L."/>
            <person name="Finet C."/>
            <person name="Floyd S.K."/>
            <person name="Frommer W.B."/>
            <person name="Fujita T."/>
            <person name="Gramzow L."/>
            <person name="Gutensohn M."/>
            <person name="Harholt J."/>
            <person name="Hattori M."/>
            <person name="Heyl A."/>
            <person name="Hirai T."/>
            <person name="Hiwatashi Y."/>
            <person name="Ishikawa M."/>
            <person name="Iwata M."/>
            <person name="Karol K.G."/>
            <person name="Koehler B."/>
            <person name="Kolukisaoglu U."/>
            <person name="Kubo M."/>
            <person name="Kurata T."/>
            <person name="Lalonde S."/>
            <person name="Li K."/>
            <person name="Li Y."/>
            <person name="Litt A."/>
            <person name="Lyons E."/>
            <person name="Manning G."/>
            <person name="Maruyama T."/>
            <person name="Michael T.P."/>
            <person name="Mikami K."/>
            <person name="Miyazaki S."/>
            <person name="Morinaga S."/>
            <person name="Murata T."/>
            <person name="Mueller-Roeber B."/>
            <person name="Nelson D.R."/>
            <person name="Obara M."/>
            <person name="Oguri Y."/>
            <person name="Olmstead R.G."/>
            <person name="Onodera N."/>
            <person name="Petersen B.L."/>
            <person name="Pils B."/>
            <person name="Prigge M."/>
            <person name="Rensing S.A."/>
            <person name="Riano-Pachon D.M."/>
            <person name="Roberts A.W."/>
            <person name="Sato Y."/>
            <person name="Scheller H.V."/>
            <person name="Schulz B."/>
            <person name="Schulz C."/>
            <person name="Shakirov E.V."/>
            <person name="Shibagaki N."/>
            <person name="Shinohara N."/>
            <person name="Shippen D.E."/>
            <person name="Soerensen I."/>
            <person name="Sotooka R."/>
            <person name="Sugimoto N."/>
            <person name="Sugita M."/>
            <person name="Sumikawa N."/>
            <person name="Tanurdzic M."/>
            <person name="Theissen G."/>
            <person name="Ulvskov P."/>
            <person name="Wakazuki S."/>
            <person name="Weng J.K."/>
            <person name="Willats W.W."/>
            <person name="Wipf D."/>
            <person name="Wolf P.G."/>
            <person name="Yang L."/>
            <person name="Zimmer A.D."/>
            <person name="Zhu Q."/>
            <person name="Mitros T."/>
            <person name="Hellsten U."/>
            <person name="Loque D."/>
            <person name="Otillar R."/>
            <person name="Salamov A."/>
            <person name="Schmutz J."/>
            <person name="Shapiro H."/>
            <person name="Lindquist E."/>
            <person name="Lucas S."/>
            <person name="Rokhsar D."/>
            <person name="Grigoriev I.V."/>
        </authorList>
    </citation>
    <scope>NUCLEOTIDE SEQUENCE [LARGE SCALE GENOMIC DNA]</scope>
</reference>
<keyword evidence="2" id="KW-0408">Iron</keyword>
<dbReference type="SMART" id="SM00271">
    <property type="entry name" value="DnaJ"/>
    <property type="match status" value="1"/>
</dbReference>
<evidence type="ECO:0000259" key="5">
    <source>
        <dbReference type="PROSITE" id="PS51379"/>
    </source>
</evidence>
<feature type="domain" description="J" evidence="4">
    <location>
        <begin position="1"/>
        <end position="56"/>
    </location>
</feature>
<dbReference type="Proteomes" id="UP000001514">
    <property type="component" value="Unassembled WGS sequence"/>
</dbReference>
<evidence type="ECO:0000313" key="6">
    <source>
        <dbReference type="EMBL" id="EFJ05786.1"/>
    </source>
</evidence>
<keyword evidence="3" id="KW-0411">Iron-sulfur</keyword>
<dbReference type="Pfam" id="PF00226">
    <property type="entry name" value="DnaJ"/>
    <property type="match status" value="1"/>
</dbReference>
<dbReference type="PROSITE" id="PS50076">
    <property type="entry name" value="DNAJ_2"/>
    <property type="match status" value="1"/>
</dbReference>
<dbReference type="Gene3D" id="3.30.70.20">
    <property type="match status" value="1"/>
</dbReference>
<dbReference type="OrthoDB" id="376357at2759"/>
<keyword evidence="7" id="KW-1185">Reference proteome</keyword>
<evidence type="ECO:0000256" key="3">
    <source>
        <dbReference type="ARBA" id="ARBA00023014"/>
    </source>
</evidence>
<sequence length="193" mass="21421">DATSEDIRKAYYSCMKECHPDLIGDDSGATNFCMFVNEVYEVLSDPEQRMVYDEINGYALTSKNPFLSVTCTKDRVFVDEVSCIGCKNCVNTAPCTFAIEEEHGRARVVSQSGDASLSQIAIESCPVDCIHWVSAPQLALLEDEMRRVERVSVGVMLSGMGYQSADVFATASTRWEKKQAKARVLSLQFVQMS</sequence>
<gene>
    <name evidence="6" type="ORF">SELMODRAFT_136585</name>
</gene>
<evidence type="ECO:0000256" key="1">
    <source>
        <dbReference type="ARBA" id="ARBA00022723"/>
    </source>
</evidence>
<dbReference type="STRING" id="88036.D8TBZ5"/>
<accession>D8TBZ5</accession>
<dbReference type="InterPro" id="IPR001623">
    <property type="entry name" value="DnaJ_domain"/>
</dbReference>
<dbReference type="GO" id="GO:0051536">
    <property type="term" value="F:iron-sulfur cluster binding"/>
    <property type="evidence" value="ECO:0007669"/>
    <property type="project" value="UniProtKB-KW"/>
</dbReference>
<protein>
    <recommendedName>
        <fullName evidence="8">4Fe-4S ferredoxin-type domain-containing protein</fullName>
    </recommendedName>
</protein>
<dbReference type="eggNOG" id="KOG0716">
    <property type="taxonomic scope" value="Eukaryota"/>
</dbReference>
<dbReference type="SUPFAM" id="SSF54862">
    <property type="entry name" value="4Fe-4S ferredoxins"/>
    <property type="match status" value="1"/>
</dbReference>